<dbReference type="RefSeq" id="WP_271889054.1">
    <property type="nucleotide sequence ID" value="NZ_JAQBIE010000011.1"/>
</dbReference>
<dbReference type="Proteomes" id="UP001165641">
    <property type="component" value="Unassembled WGS sequence"/>
</dbReference>
<gene>
    <name evidence="2" type="ORF">PAF17_10560</name>
</gene>
<dbReference type="Pfam" id="PF22262">
    <property type="entry name" value="DUF6950"/>
    <property type="match status" value="1"/>
</dbReference>
<reference evidence="2" key="1">
    <citation type="submission" date="2022-12" db="EMBL/GenBank/DDBJ databases">
        <title>Paracoccus onchidii sp. nov., isolated from a marine invertebrate from the South China Sea.</title>
        <authorList>
            <person name="Xu S."/>
            <person name="Liu Z."/>
            <person name="Xu Y."/>
        </authorList>
    </citation>
    <scope>NUCLEOTIDE SEQUENCE</scope>
    <source>
        <strain evidence="2">Z330</strain>
    </source>
</reference>
<comment type="caution">
    <text evidence="2">The sequence shown here is derived from an EMBL/GenBank/DDBJ whole genome shotgun (WGS) entry which is preliminary data.</text>
</comment>
<dbReference type="EMBL" id="JAQBIE010000011">
    <property type="protein sequence ID" value="MDB6177942.1"/>
    <property type="molecule type" value="Genomic_DNA"/>
</dbReference>
<organism evidence="2 3">
    <name type="scientific">Paracoccus onchidii</name>
    <dbReference type="NCBI Taxonomy" id="3017813"/>
    <lineage>
        <taxon>Bacteria</taxon>
        <taxon>Pseudomonadati</taxon>
        <taxon>Pseudomonadota</taxon>
        <taxon>Alphaproteobacteria</taxon>
        <taxon>Rhodobacterales</taxon>
        <taxon>Paracoccaceae</taxon>
        <taxon>Paracoccus</taxon>
    </lineage>
</organism>
<feature type="domain" description="DUF6950" evidence="1">
    <location>
        <begin position="2"/>
        <end position="137"/>
    </location>
</feature>
<evidence type="ECO:0000313" key="3">
    <source>
        <dbReference type="Proteomes" id="UP001165641"/>
    </source>
</evidence>
<evidence type="ECO:0000259" key="1">
    <source>
        <dbReference type="Pfam" id="PF22262"/>
    </source>
</evidence>
<sequence>MRRLENWRARLSAELDAQRRAPFAWGSHDCAIGFACRVVEAITGEDLAAPYRGTYDSPLGALRVLRDSGALTLGDFVAMHLQEIAPARAHIGDLCLVPSTGPIGQGLGMVDATSLIVLTETGQGRRPRADMIRAFRVGE</sequence>
<proteinExistence type="predicted"/>
<dbReference type="InterPro" id="IPR053802">
    <property type="entry name" value="DUF6950"/>
</dbReference>
<accession>A0ABT4ZF95</accession>
<protein>
    <recommendedName>
        <fullName evidence="1">DUF6950 domain-containing protein</fullName>
    </recommendedName>
</protein>
<name>A0ABT4ZF95_9RHOB</name>
<evidence type="ECO:0000313" key="2">
    <source>
        <dbReference type="EMBL" id="MDB6177942.1"/>
    </source>
</evidence>
<keyword evidence="3" id="KW-1185">Reference proteome</keyword>